<evidence type="ECO:0000256" key="2">
    <source>
        <dbReference type="ARBA" id="ARBA00004496"/>
    </source>
</evidence>
<accession>A0A6I3SN41</accession>
<keyword evidence="5 11" id="KW-0032">Aminotransferase</keyword>
<dbReference type="GO" id="GO:0030170">
    <property type="term" value="F:pyridoxal phosphate binding"/>
    <property type="evidence" value="ECO:0007669"/>
    <property type="project" value="UniProtKB-UniRule"/>
</dbReference>
<evidence type="ECO:0000256" key="4">
    <source>
        <dbReference type="ARBA" id="ARBA00022490"/>
    </source>
</evidence>
<evidence type="ECO:0000256" key="1">
    <source>
        <dbReference type="ARBA" id="ARBA00001933"/>
    </source>
</evidence>
<dbReference type="InterPro" id="IPR015424">
    <property type="entry name" value="PyrdxlP-dep_Trfase"/>
</dbReference>
<protein>
    <recommendedName>
        <fullName evidence="11">Adenosylmethionine-8-amino-7-oxononanoate aminotransferase</fullName>
        <ecNumber evidence="11">2.6.1.62</ecNumber>
    </recommendedName>
    <alternativeName>
        <fullName evidence="11">7,8-diamino-pelargonic acid aminotransferase</fullName>
        <shortName evidence="11">DAPA AT</shortName>
        <shortName evidence="11">DAPA aminotransferase</shortName>
    </alternativeName>
    <alternativeName>
        <fullName evidence="11">7,8-diaminononanoate synthase</fullName>
        <shortName evidence="11">DANS</shortName>
    </alternativeName>
    <alternativeName>
        <fullName evidence="11">Diaminopelargonic acid synthase</fullName>
    </alternativeName>
</protein>
<feature type="binding site" evidence="11">
    <location>
        <position position="412"/>
    </location>
    <ligand>
        <name>substrate</name>
    </ligand>
</feature>
<dbReference type="GO" id="GO:0005737">
    <property type="term" value="C:cytoplasm"/>
    <property type="evidence" value="ECO:0007669"/>
    <property type="project" value="UniProtKB-SubCell"/>
</dbReference>
<feature type="site" description="Participates in the substrate recognition with KAPA and in a stacking interaction with the adenine ring of SAM" evidence="11">
    <location>
        <position position="16"/>
    </location>
</feature>
<comment type="subcellular location">
    <subcellularLocation>
        <location evidence="2 11">Cytoplasm</location>
    </subcellularLocation>
</comment>
<evidence type="ECO:0000256" key="3">
    <source>
        <dbReference type="ARBA" id="ARBA00011738"/>
    </source>
</evidence>
<comment type="pathway">
    <text evidence="11">Cofactor biosynthesis; biotin biosynthesis; 7,8-diaminononanoate from 8-amino-7-oxononanoate (SAM route): step 1/1.</text>
</comment>
<reference evidence="12 13" key="1">
    <citation type="submission" date="2019-11" db="EMBL/GenBank/DDBJ databases">
        <title>Whole-genome sequence of a the green, strictly anaerobic photosynthetic bacterium Heliobacillus mobilis DSM 6151.</title>
        <authorList>
            <person name="Kyndt J.A."/>
            <person name="Meyer T.E."/>
        </authorList>
    </citation>
    <scope>NUCLEOTIDE SEQUENCE [LARGE SCALE GENOMIC DNA]</scope>
    <source>
        <strain evidence="12 13">DSM 6151</strain>
    </source>
</reference>
<feature type="binding site" evidence="11">
    <location>
        <position position="281"/>
    </location>
    <ligand>
        <name>substrate</name>
    </ligand>
</feature>
<organism evidence="12 13">
    <name type="scientific">Heliobacterium mobile</name>
    <name type="common">Heliobacillus mobilis</name>
    <dbReference type="NCBI Taxonomy" id="28064"/>
    <lineage>
        <taxon>Bacteria</taxon>
        <taxon>Bacillati</taxon>
        <taxon>Bacillota</taxon>
        <taxon>Clostridia</taxon>
        <taxon>Eubacteriales</taxon>
        <taxon>Heliobacteriaceae</taxon>
        <taxon>Heliobacterium</taxon>
    </lineage>
</organism>
<dbReference type="FunFam" id="3.40.640.10:FF:000078">
    <property type="entry name" value="Adenosylmethionine-8-amino-7-oxononanoate aminotransferase"/>
    <property type="match status" value="1"/>
</dbReference>
<evidence type="ECO:0000256" key="9">
    <source>
        <dbReference type="ARBA" id="ARBA00022898"/>
    </source>
</evidence>
<dbReference type="InterPro" id="IPR015422">
    <property type="entry name" value="PyrdxlP-dep_Trfase_small"/>
</dbReference>
<dbReference type="EMBL" id="WNKU01000025">
    <property type="protein sequence ID" value="MTV50443.1"/>
    <property type="molecule type" value="Genomic_DNA"/>
</dbReference>
<evidence type="ECO:0000313" key="12">
    <source>
        <dbReference type="EMBL" id="MTV50443.1"/>
    </source>
</evidence>
<comment type="catalytic activity">
    <reaction evidence="11">
        <text>(8S)-8-amino-7-oxononanoate + S-adenosyl-L-methionine = S-adenosyl-4-methylsulfanyl-2-oxobutanoate + (7R,8S)-7,8-diammoniononanoate</text>
        <dbReference type="Rhea" id="RHEA:16861"/>
        <dbReference type="ChEBI" id="CHEBI:16490"/>
        <dbReference type="ChEBI" id="CHEBI:59789"/>
        <dbReference type="ChEBI" id="CHEBI:149468"/>
        <dbReference type="ChEBI" id="CHEBI:149469"/>
        <dbReference type="EC" id="2.6.1.62"/>
    </reaction>
</comment>
<dbReference type="CDD" id="cd00610">
    <property type="entry name" value="OAT_like"/>
    <property type="match status" value="1"/>
</dbReference>
<dbReference type="OrthoDB" id="9801052at2"/>
<dbReference type="GO" id="GO:0004015">
    <property type="term" value="F:adenosylmethionine-8-amino-7-oxononanoate transaminase activity"/>
    <property type="evidence" value="ECO:0007669"/>
    <property type="project" value="UniProtKB-UniRule"/>
</dbReference>
<keyword evidence="8 11" id="KW-0093">Biotin biosynthesis</keyword>
<evidence type="ECO:0000313" key="13">
    <source>
        <dbReference type="Proteomes" id="UP000430670"/>
    </source>
</evidence>
<keyword evidence="9 11" id="KW-0663">Pyridoxal phosphate</keyword>
<dbReference type="Gene3D" id="3.40.640.10">
    <property type="entry name" value="Type I PLP-dependent aspartate aminotransferase-like (Major domain)"/>
    <property type="match status" value="1"/>
</dbReference>
<keyword evidence="7 11" id="KW-0949">S-adenosyl-L-methionine</keyword>
<feature type="modified residue" description="N6-(pyridoxal phosphate)lysine" evidence="11">
    <location>
        <position position="281"/>
    </location>
</feature>
<feature type="binding site" evidence="11">
    <location>
        <position position="146"/>
    </location>
    <ligand>
        <name>substrate</name>
    </ligand>
</feature>
<dbReference type="NCBIfam" id="NF004624">
    <property type="entry name" value="PRK05964.1"/>
    <property type="match status" value="1"/>
</dbReference>
<dbReference type="PANTHER" id="PTHR42684:SF17">
    <property type="entry name" value="ADENOSYLMETHIONINE-8-AMINO-7-OXONONANOATE AMINOTRANSFERASE"/>
    <property type="match status" value="1"/>
</dbReference>
<gene>
    <name evidence="11 12" type="primary">bioA</name>
    <name evidence="12" type="ORF">GJ688_15900</name>
</gene>
<comment type="subunit">
    <text evidence="3 11">Homodimer.</text>
</comment>
<dbReference type="PROSITE" id="PS00600">
    <property type="entry name" value="AA_TRANSFER_CLASS_3"/>
    <property type="match status" value="1"/>
</dbReference>
<evidence type="ECO:0000256" key="8">
    <source>
        <dbReference type="ARBA" id="ARBA00022756"/>
    </source>
</evidence>
<comment type="cofactor">
    <cofactor evidence="1 11">
        <name>pyridoxal 5'-phosphate</name>
        <dbReference type="ChEBI" id="CHEBI:597326"/>
    </cofactor>
</comment>
<dbReference type="InterPro" id="IPR015421">
    <property type="entry name" value="PyrdxlP-dep_Trfase_major"/>
</dbReference>
<comment type="similarity">
    <text evidence="10 11">Belongs to the class-III pyridoxal-phosphate-dependent aminotransferase family. BioA subfamily.</text>
</comment>
<comment type="function">
    <text evidence="11">Catalyzes the transfer of the alpha-amino group from S-adenosyl-L-methionine (SAM) to 7-keto-8-aminopelargonic acid (KAPA) to form 7,8-diaminopelargonic acid (DAPA). It is the only aminotransferase known to utilize SAM as an amino donor.</text>
</comment>
<dbReference type="InterPro" id="IPR005814">
    <property type="entry name" value="Aminotrans_3"/>
</dbReference>
<evidence type="ECO:0000256" key="7">
    <source>
        <dbReference type="ARBA" id="ARBA00022691"/>
    </source>
</evidence>
<dbReference type="NCBIfam" id="TIGR00508">
    <property type="entry name" value="bioA"/>
    <property type="match status" value="1"/>
</dbReference>
<dbReference type="EC" id="2.6.1.62" evidence="11"/>
<feature type="binding site" evidence="11">
    <location>
        <position position="252"/>
    </location>
    <ligand>
        <name>pyridoxal 5'-phosphate</name>
        <dbReference type="ChEBI" id="CHEBI:597326"/>
    </ligand>
</feature>
<feature type="binding site" evidence="11">
    <location>
        <begin position="317"/>
        <end position="318"/>
    </location>
    <ligand>
        <name>pyridoxal 5'-phosphate</name>
        <dbReference type="ChEBI" id="CHEBI:597326"/>
    </ligand>
</feature>
<dbReference type="HAMAP" id="MF_00834">
    <property type="entry name" value="BioA"/>
    <property type="match status" value="1"/>
</dbReference>
<dbReference type="PIRSF" id="PIRSF000521">
    <property type="entry name" value="Transaminase_4ab_Lys_Orn"/>
    <property type="match status" value="1"/>
</dbReference>
<dbReference type="GO" id="GO:0009102">
    <property type="term" value="P:biotin biosynthetic process"/>
    <property type="evidence" value="ECO:0007669"/>
    <property type="project" value="UniProtKB-UniRule"/>
</dbReference>
<dbReference type="UniPathway" id="UPA00078">
    <property type="reaction ID" value="UER00160"/>
</dbReference>
<dbReference type="PANTHER" id="PTHR42684">
    <property type="entry name" value="ADENOSYLMETHIONINE-8-AMINO-7-OXONONANOATE AMINOTRANSFERASE"/>
    <property type="match status" value="1"/>
</dbReference>
<proteinExistence type="inferred from homology"/>
<feature type="binding site" evidence="11">
    <location>
        <begin position="113"/>
        <end position="114"/>
    </location>
    <ligand>
        <name>pyridoxal 5'-phosphate</name>
        <dbReference type="ChEBI" id="CHEBI:597326"/>
    </ligand>
</feature>
<sequence length="451" mass="51257">MSTLQEKDLQYIWHPCSQMKDYEELKPLIIEKGRGPYLYDVNGKSYLDAVSSWWVNLFGHSNPRMNRAIKEQIDQLEHVIFANFSHEPAIKLAEKIVSITPQGLNKVFFADNGSSAIEVALKLSFQYHQQAGMSQKKRFAALTDAYHGETLGALSVGHIDLYSQVFKPLLLDTVRVEGPDCYRCPFGESRAHCDAPCFQQMEETIAEHHRTLCGIIIEPLIQCAAGMKMYPPVYLKKLRALCDRYQLHLIADEIAVGFGRTGEMFACEHAQIRPDMMCLSKGLTAGYMPLAVTVVTDHIYDAFYADYIEQKAFMHSHSYTGNPIACAVACESLNIFEDDQVIEKNRQMSAYIVQKVMEQANDHPYVGEYRQLGMVGAIELVEDKPSKRGFDWKKRIGYQIYKKGLEKGIILRPLGNILYFMPPYVVTEGDIDFMVDTAFSAINEFFGIKPY</sequence>
<feature type="binding site" evidence="11">
    <location>
        <position position="316"/>
    </location>
    <ligand>
        <name>substrate</name>
    </ligand>
</feature>
<comment type="caution">
    <text evidence="12">The sequence shown here is derived from an EMBL/GenBank/DDBJ whole genome shotgun (WGS) entry which is preliminary data.</text>
</comment>
<keyword evidence="4 11" id="KW-0963">Cytoplasm</keyword>
<dbReference type="Gene3D" id="3.90.1150.10">
    <property type="entry name" value="Aspartate Aminotransferase, domain 1"/>
    <property type="match status" value="1"/>
</dbReference>
<dbReference type="SUPFAM" id="SSF53383">
    <property type="entry name" value="PLP-dependent transferases"/>
    <property type="match status" value="1"/>
</dbReference>
<name>A0A6I3SN41_HELMO</name>
<dbReference type="AlphaFoldDB" id="A0A6I3SN41"/>
<dbReference type="InterPro" id="IPR005815">
    <property type="entry name" value="BioA"/>
</dbReference>
<dbReference type="Proteomes" id="UP000430670">
    <property type="component" value="Unassembled WGS sequence"/>
</dbReference>
<keyword evidence="13" id="KW-1185">Reference proteome</keyword>
<dbReference type="InterPro" id="IPR049704">
    <property type="entry name" value="Aminotrans_3_PPA_site"/>
</dbReference>
<feature type="binding site" evidence="11">
    <location>
        <position position="53"/>
    </location>
    <ligand>
        <name>substrate</name>
    </ligand>
</feature>
<dbReference type="RefSeq" id="WP_155477547.1">
    <property type="nucleotide sequence ID" value="NZ_WNKU01000025.1"/>
</dbReference>
<dbReference type="Pfam" id="PF00202">
    <property type="entry name" value="Aminotran_3"/>
    <property type="match status" value="1"/>
</dbReference>
<keyword evidence="6 11" id="KW-0808">Transferase</keyword>
<evidence type="ECO:0000256" key="11">
    <source>
        <dbReference type="HAMAP-Rule" id="MF_00834"/>
    </source>
</evidence>
<evidence type="ECO:0000256" key="5">
    <source>
        <dbReference type="ARBA" id="ARBA00022576"/>
    </source>
</evidence>
<evidence type="ECO:0000256" key="6">
    <source>
        <dbReference type="ARBA" id="ARBA00022679"/>
    </source>
</evidence>
<evidence type="ECO:0000256" key="10">
    <source>
        <dbReference type="ARBA" id="ARBA00060970"/>
    </source>
</evidence>